<gene>
    <name evidence="8" type="ORF">INT48_004275</name>
</gene>
<evidence type="ECO:0000313" key="9">
    <source>
        <dbReference type="Proteomes" id="UP000613177"/>
    </source>
</evidence>
<keyword evidence="3" id="KW-0809">Transit peptide</keyword>
<dbReference type="PANTHER" id="PTHR13675:SF0">
    <property type="entry name" value="LYR MOTIF-CONTAINING PROTEIN 2"/>
    <property type="match status" value="1"/>
</dbReference>
<organism evidence="8 9">
    <name type="scientific">Thamnidium elegans</name>
    <dbReference type="NCBI Taxonomy" id="101142"/>
    <lineage>
        <taxon>Eukaryota</taxon>
        <taxon>Fungi</taxon>
        <taxon>Fungi incertae sedis</taxon>
        <taxon>Mucoromycota</taxon>
        <taxon>Mucoromycotina</taxon>
        <taxon>Mucoromycetes</taxon>
        <taxon>Mucorales</taxon>
        <taxon>Mucorineae</taxon>
        <taxon>Mucoraceae</taxon>
        <taxon>Thamnidium</taxon>
    </lineage>
</organism>
<protein>
    <recommendedName>
        <fullName evidence="5">LYR motif-containing protein 2</fullName>
    </recommendedName>
</protein>
<dbReference type="Pfam" id="PF05347">
    <property type="entry name" value="Complex1_LYR"/>
    <property type="match status" value="1"/>
</dbReference>
<dbReference type="InterPro" id="IPR045293">
    <property type="entry name" value="Complex1_LYR_LYRM2"/>
</dbReference>
<accession>A0A8H7STB7</accession>
<dbReference type="PANTHER" id="PTHR13675">
    <property type="entry name" value="LYR MOTIF-CONTAINING PROTEIN 2"/>
    <property type="match status" value="1"/>
</dbReference>
<keyword evidence="9" id="KW-1185">Reference proteome</keyword>
<evidence type="ECO:0000256" key="3">
    <source>
        <dbReference type="ARBA" id="ARBA00022946"/>
    </source>
</evidence>
<reference evidence="8" key="1">
    <citation type="submission" date="2021-01" db="EMBL/GenBank/DDBJ databases">
        <title>Metabolic potential, ecology and presence of endohyphal bacteria is reflected in genomic diversity of Mucoromycotina.</title>
        <authorList>
            <person name="Muszewska A."/>
            <person name="Okrasinska A."/>
            <person name="Steczkiewicz K."/>
            <person name="Drgas O."/>
            <person name="Orlowska M."/>
            <person name="Perlinska-Lenart U."/>
            <person name="Aleksandrzak-Piekarczyk T."/>
            <person name="Szatraj K."/>
            <person name="Zielenkiewicz U."/>
            <person name="Pilsyk S."/>
            <person name="Malc E."/>
            <person name="Mieczkowski P."/>
            <person name="Kruszewska J.S."/>
            <person name="Biernat P."/>
            <person name="Pawlowska J."/>
        </authorList>
    </citation>
    <scope>NUCLEOTIDE SEQUENCE</scope>
    <source>
        <strain evidence="8">WA0000018081</strain>
    </source>
</reference>
<comment type="function">
    <text evidence="6">Involved in efficient integration of the N-module into mitochondrial respiratory chain complex I.</text>
</comment>
<evidence type="ECO:0000259" key="7">
    <source>
        <dbReference type="Pfam" id="PF05347"/>
    </source>
</evidence>
<comment type="subcellular location">
    <subcellularLocation>
        <location evidence="1">Mitochondrion</location>
    </subcellularLocation>
</comment>
<sequence length="101" mass="11718">MFATLVRLHKAPPMPKFFDKGLTLDHFLLKGQVISLYRQIVRCTKGMEKSDAKELIQWARADFERHRKEMDIETIKSLISSGKHQMHNLQSSVTLAHTAKR</sequence>
<dbReference type="AlphaFoldDB" id="A0A8H7STB7"/>
<evidence type="ECO:0000256" key="4">
    <source>
        <dbReference type="ARBA" id="ARBA00023128"/>
    </source>
</evidence>
<evidence type="ECO:0000256" key="1">
    <source>
        <dbReference type="ARBA" id="ARBA00004173"/>
    </source>
</evidence>
<evidence type="ECO:0000256" key="6">
    <source>
        <dbReference type="ARBA" id="ARBA00044735"/>
    </source>
</evidence>
<dbReference type="OrthoDB" id="74240at2759"/>
<name>A0A8H7STB7_9FUNG</name>
<dbReference type="InterPro" id="IPR008011">
    <property type="entry name" value="Complex1_LYR_dom"/>
</dbReference>
<proteinExistence type="inferred from homology"/>
<comment type="similarity">
    <text evidence="2">Belongs to the complex I LYR family.</text>
</comment>
<evidence type="ECO:0000256" key="2">
    <source>
        <dbReference type="ARBA" id="ARBA00009508"/>
    </source>
</evidence>
<evidence type="ECO:0000313" key="8">
    <source>
        <dbReference type="EMBL" id="KAG2235945.1"/>
    </source>
</evidence>
<dbReference type="CDD" id="cd20262">
    <property type="entry name" value="Complex1_LYR_LYRM2"/>
    <property type="match status" value="1"/>
</dbReference>
<feature type="domain" description="Complex 1 LYR protein" evidence="7">
    <location>
        <begin position="32"/>
        <end position="86"/>
    </location>
</feature>
<dbReference type="Proteomes" id="UP000613177">
    <property type="component" value="Unassembled WGS sequence"/>
</dbReference>
<comment type="caution">
    <text evidence="8">The sequence shown here is derived from an EMBL/GenBank/DDBJ whole genome shotgun (WGS) entry which is preliminary data.</text>
</comment>
<dbReference type="GO" id="GO:0005739">
    <property type="term" value="C:mitochondrion"/>
    <property type="evidence" value="ECO:0007669"/>
    <property type="project" value="UniProtKB-SubCell"/>
</dbReference>
<keyword evidence="4" id="KW-0496">Mitochondrion</keyword>
<evidence type="ECO:0000256" key="5">
    <source>
        <dbReference type="ARBA" id="ARBA00026235"/>
    </source>
</evidence>
<dbReference type="EMBL" id="JAEPRE010000024">
    <property type="protein sequence ID" value="KAG2235945.1"/>
    <property type="molecule type" value="Genomic_DNA"/>
</dbReference>